<feature type="domain" description="Strictosidine synthase conserved region" evidence="6">
    <location>
        <begin position="164"/>
        <end position="251"/>
    </location>
</feature>
<comment type="subcellular location">
    <subcellularLocation>
        <location evidence="1">Vacuole</location>
    </subcellularLocation>
</comment>
<dbReference type="AlphaFoldDB" id="A0AAV5CIF4"/>
<accession>A0AAV5CIF4</accession>
<dbReference type="InterPro" id="IPR011042">
    <property type="entry name" value="6-blade_b-propeller_TolB-like"/>
</dbReference>
<sequence length="358" mass="38631">MAGRTSKLALLVMISLLVLLLAPSTAAARVGPSSSNKPIDASRAQRLQLPNLVSGPESIAFDAHGKGPYVSVSDGRVLRWEDDGWKTFAYGPGYVENNCAASSELPSVARESLCGRPLGLRFHRASGDLYIADAYAGLMRVGKDGGEATVLASGVNGVPFKFTNGLDVDQVTGDVYFTDSSSRYSRTQNQLVTRTGDATGRVLKYNARTKQVTVLMSGLAYPNGVTVSADRTHLVVALTGPCKLLRYWLGGPEGGKYELFADLPGYPDNVKPDGKGGYLVGLNMEKLELPFPFGPNKHMVGIRIGAQGEKVQEITGPKNMRLSEVVEKEDGRIYLGSVESSYVESLELVHRYSFFLLM</sequence>
<evidence type="ECO:0000256" key="2">
    <source>
        <dbReference type="ARBA" id="ARBA00009191"/>
    </source>
</evidence>
<dbReference type="Pfam" id="PF03088">
    <property type="entry name" value="Str_synth"/>
    <property type="match status" value="1"/>
</dbReference>
<evidence type="ECO:0000256" key="1">
    <source>
        <dbReference type="ARBA" id="ARBA00004116"/>
    </source>
</evidence>
<dbReference type="Gene3D" id="2.120.10.30">
    <property type="entry name" value="TolB, C-terminal domain"/>
    <property type="match status" value="1"/>
</dbReference>
<dbReference type="PANTHER" id="PTHR10426:SF76">
    <property type="entry name" value="STRICTOSIDINE SYNTHASE CONSERVED REGION DOMAIN-CONTAINING PROTEIN"/>
    <property type="match status" value="1"/>
</dbReference>
<dbReference type="PANTHER" id="PTHR10426">
    <property type="entry name" value="STRICTOSIDINE SYNTHASE-RELATED"/>
    <property type="match status" value="1"/>
</dbReference>
<dbReference type="InterPro" id="IPR018119">
    <property type="entry name" value="Strictosidine_synth_cons-reg"/>
</dbReference>
<keyword evidence="8" id="KW-1185">Reference proteome</keyword>
<comment type="similarity">
    <text evidence="2">Belongs to the strictosidine synthase family.</text>
</comment>
<dbReference type="FunFam" id="2.120.10.30:FF:000048">
    <property type="entry name" value="Protein strictosidine synthase-like 10"/>
    <property type="match status" value="1"/>
</dbReference>
<dbReference type="Pfam" id="PF20067">
    <property type="entry name" value="SSL_N"/>
    <property type="match status" value="1"/>
</dbReference>
<dbReference type="GO" id="GO:0016787">
    <property type="term" value="F:hydrolase activity"/>
    <property type="evidence" value="ECO:0007669"/>
    <property type="project" value="TreeGrafter"/>
</dbReference>
<feature type="chain" id="PRO_5043349347" description="Strictosidine synthase conserved region domain-containing protein" evidence="5">
    <location>
        <begin position="28"/>
        <end position="358"/>
    </location>
</feature>
<evidence type="ECO:0000256" key="5">
    <source>
        <dbReference type="SAM" id="SignalP"/>
    </source>
</evidence>
<evidence type="ECO:0000256" key="4">
    <source>
        <dbReference type="ARBA" id="ARBA00023180"/>
    </source>
</evidence>
<dbReference type="Proteomes" id="UP001054889">
    <property type="component" value="Unassembled WGS sequence"/>
</dbReference>
<name>A0AAV5CIF4_ELECO</name>
<dbReference type="EMBL" id="BQKI01000007">
    <property type="protein sequence ID" value="GJM97887.1"/>
    <property type="molecule type" value="Genomic_DNA"/>
</dbReference>
<keyword evidence="4" id="KW-0325">Glycoprotein</keyword>
<proteinExistence type="inferred from homology"/>
<reference evidence="7" key="2">
    <citation type="submission" date="2021-12" db="EMBL/GenBank/DDBJ databases">
        <title>Resequencing data analysis of finger millet.</title>
        <authorList>
            <person name="Hatakeyama M."/>
            <person name="Aluri S."/>
            <person name="Balachadran M.T."/>
            <person name="Sivarajan S.R."/>
            <person name="Poveda L."/>
            <person name="Shimizu-Inatsugi R."/>
            <person name="Schlapbach R."/>
            <person name="Sreeman S.M."/>
            <person name="Shimizu K.K."/>
        </authorList>
    </citation>
    <scope>NUCLEOTIDE SEQUENCE</scope>
</reference>
<evidence type="ECO:0000259" key="6">
    <source>
        <dbReference type="Pfam" id="PF03088"/>
    </source>
</evidence>
<organism evidence="7 8">
    <name type="scientific">Eleusine coracana subsp. coracana</name>
    <dbReference type="NCBI Taxonomy" id="191504"/>
    <lineage>
        <taxon>Eukaryota</taxon>
        <taxon>Viridiplantae</taxon>
        <taxon>Streptophyta</taxon>
        <taxon>Embryophyta</taxon>
        <taxon>Tracheophyta</taxon>
        <taxon>Spermatophyta</taxon>
        <taxon>Magnoliopsida</taxon>
        <taxon>Liliopsida</taxon>
        <taxon>Poales</taxon>
        <taxon>Poaceae</taxon>
        <taxon>PACMAD clade</taxon>
        <taxon>Chloridoideae</taxon>
        <taxon>Cynodonteae</taxon>
        <taxon>Eleusininae</taxon>
        <taxon>Eleusine</taxon>
    </lineage>
</organism>
<feature type="signal peptide" evidence="5">
    <location>
        <begin position="1"/>
        <end position="27"/>
    </location>
</feature>
<dbReference type="GO" id="GO:0005773">
    <property type="term" value="C:vacuole"/>
    <property type="evidence" value="ECO:0007669"/>
    <property type="project" value="UniProtKB-SubCell"/>
</dbReference>
<evidence type="ECO:0000256" key="3">
    <source>
        <dbReference type="ARBA" id="ARBA00022554"/>
    </source>
</evidence>
<comment type="caution">
    <text evidence="7">The sequence shown here is derived from an EMBL/GenBank/DDBJ whole genome shotgun (WGS) entry which is preliminary data.</text>
</comment>
<protein>
    <recommendedName>
        <fullName evidence="6">Strictosidine synthase conserved region domain-containing protein</fullName>
    </recommendedName>
</protein>
<dbReference type="SUPFAM" id="SSF63829">
    <property type="entry name" value="Calcium-dependent phosphotriesterase"/>
    <property type="match status" value="1"/>
</dbReference>
<evidence type="ECO:0000313" key="8">
    <source>
        <dbReference type="Proteomes" id="UP001054889"/>
    </source>
</evidence>
<keyword evidence="3" id="KW-0926">Vacuole</keyword>
<keyword evidence="5" id="KW-0732">Signal</keyword>
<gene>
    <name evidence="7" type="primary">ga14848</name>
    <name evidence="7" type="ORF">PR202_ga14848</name>
</gene>
<dbReference type="GO" id="GO:0012505">
    <property type="term" value="C:endomembrane system"/>
    <property type="evidence" value="ECO:0007669"/>
    <property type="project" value="TreeGrafter"/>
</dbReference>
<evidence type="ECO:0000313" key="7">
    <source>
        <dbReference type="EMBL" id="GJM97887.1"/>
    </source>
</evidence>
<reference evidence="7" key="1">
    <citation type="journal article" date="2018" name="DNA Res.">
        <title>Multiple hybrid de novo genome assembly of finger millet, an orphan allotetraploid crop.</title>
        <authorList>
            <person name="Hatakeyama M."/>
            <person name="Aluri S."/>
            <person name="Balachadran M.T."/>
            <person name="Sivarajan S.R."/>
            <person name="Patrignani A."/>
            <person name="Gruter S."/>
            <person name="Poveda L."/>
            <person name="Shimizu-Inatsugi R."/>
            <person name="Baeten J."/>
            <person name="Francoijs K.J."/>
            <person name="Nataraja K.N."/>
            <person name="Reddy Y.A.N."/>
            <person name="Phadnis S."/>
            <person name="Ravikumar R.L."/>
            <person name="Schlapbach R."/>
            <person name="Sreeman S.M."/>
            <person name="Shimizu K.K."/>
        </authorList>
    </citation>
    <scope>NUCLEOTIDE SEQUENCE</scope>
</reference>